<protein>
    <recommendedName>
        <fullName evidence="4">DUF2232 domain-containing protein</fullName>
    </recommendedName>
</protein>
<proteinExistence type="predicted"/>
<feature type="transmembrane region" description="Helical" evidence="1">
    <location>
        <begin position="247"/>
        <end position="272"/>
    </location>
</feature>
<keyword evidence="1" id="KW-1133">Transmembrane helix</keyword>
<dbReference type="HOGENOM" id="CLU_075529_0_0_6"/>
<feature type="transmembrane region" description="Helical" evidence="1">
    <location>
        <begin position="149"/>
        <end position="171"/>
    </location>
</feature>
<reference evidence="3" key="1">
    <citation type="journal article" date="2013" name="BMC Microbiol.">
        <title>Taxonomy and evolution of bacteriochlorophyll a-containing members of the OM60/NOR5 clade of marine gammaproteobacteria: description of Luminiphilus syltensis gen. nov., sp. nov., reclassification of Haliea rubra as Pseudohaliea rubra gen. nov., comb. nov., and emendation of Chromatocurvus halotolerans.</title>
        <authorList>
            <person name="Spring S."/>
            <person name="Riedel T."/>
            <person name="Sproer C."/>
            <person name="Yan S."/>
            <person name="Harder J."/>
            <person name="Fuchs B.M."/>
        </authorList>
    </citation>
    <scope>NUCLEOTIDE SEQUENCE [LARGE SCALE GENOMIC DNA]</scope>
    <source>
        <strain evidence="3">NOR51-B</strain>
    </source>
</reference>
<evidence type="ECO:0000256" key="1">
    <source>
        <dbReference type="SAM" id="Phobius"/>
    </source>
</evidence>
<keyword evidence="1" id="KW-0812">Transmembrane</keyword>
<feature type="transmembrane region" description="Helical" evidence="1">
    <location>
        <begin position="192"/>
        <end position="210"/>
    </location>
</feature>
<feature type="transmembrane region" description="Helical" evidence="1">
    <location>
        <begin position="48"/>
        <end position="67"/>
    </location>
</feature>
<name>B8KW96_9GAMM</name>
<dbReference type="STRING" id="565045.NOR51B_1546"/>
<gene>
    <name evidence="2" type="ORF">NOR51B_1546</name>
</gene>
<evidence type="ECO:0000313" key="3">
    <source>
        <dbReference type="Proteomes" id="UP000004699"/>
    </source>
</evidence>
<organism evidence="2 3">
    <name type="scientific">Luminiphilus syltensis NOR5-1B</name>
    <dbReference type="NCBI Taxonomy" id="565045"/>
    <lineage>
        <taxon>Bacteria</taxon>
        <taxon>Pseudomonadati</taxon>
        <taxon>Pseudomonadota</taxon>
        <taxon>Gammaproteobacteria</taxon>
        <taxon>Cellvibrionales</taxon>
        <taxon>Halieaceae</taxon>
        <taxon>Luminiphilus</taxon>
    </lineage>
</organism>
<keyword evidence="3" id="KW-1185">Reference proteome</keyword>
<feature type="transmembrane region" description="Helical" evidence="1">
    <location>
        <begin position="216"/>
        <end position="235"/>
    </location>
</feature>
<keyword evidence="1" id="KW-0472">Membrane</keyword>
<dbReference type="OrthoDB" id="5659946at2"/>
<dbReference type="Proteomes" id="UP000004699">
    <property type="component" value="Unassembled WGS sequence"/>
</dbReference>
<dbReference type="eggNOG" id="ENOG50329TX">
    <property type="taxonomic scope" value="Bacteria"/>
</dbReference>
<sequence length="291" mass="30616">MRGLAEFIMRGRWQALAIAVLGAGSVLFGWISAAAVALVTLRKGVRPGIWLMFWALLPAAVATYVTGDAGNVLLLTGTFALALLLRISVSLALAVLASVVVGLLTGGSLLLFSADFLAQIAAVFAELLQQVEAGLQQPGAAPVNLRAPTVAQLVGIFAAGNAMMSVLSLLLARYWQSALYNPGGFGTEFRTLRLPMAAALGLAAMAVALWSLGPDYAGWAVLAAVPLTFWGFALVHANAHAKGRGKAWLILFYMLWLLIDPAKMVLLAVVVADTFIDFRARWQMPPGGGSA</sequence>
<accession>B8KW96</accession>
<feature type="transmembrane region" description="Helical" evidence="1">
    <location>
        <begin position="79"/>
        <end position="104"/>
    </location>
</feature>
<dbReference type="AlphaFoldDB" id="B8KW96"/>
<evidence type="ECO:0000313" key="2">
    <source>
        <dbReference type="EMBL" id="EED35600.1"/>
    </source>
</evidence>
<dbReference type="EMBL" id="DS999411">
    <property type="protein sequence ID" value="EED35600.1"/>
    <property type="molecule type" value="Genomic_DNA"/>
</dbReference>
<feature type="transmembrane region" description="Helical" evidence="1">
    <location>
        <begin position="15"/>
        <end position="41"/>
    </location>
</feature>
<evidence type="ECO:0008006" key="4">
    <source>
        <dbReference type="Google" id="ProtNLM"/>
    </source>
</evidence>